<sequence length="684" mass="74218">MAETPSARDSNTQSSSPLPLRRSLMSASPRISTHSYTNSMQPEIGRRDSHQMQSDPVLLLQNPPRGPLHTTNPDEDGEEFMMIDADSALGNGMGYHNGPAKLKREHRAKKKRFGGLVKGLRRFTGSVLGYPVHDPTLPLENTSTGNTLPRYVSNPTTPVATELPRRPLPTAPHPDVVDGIPPALLPGVPRRRPPPPAFRVTPPPPVSQRTSHHSEHPSIYSGPHHVERVSGTPPVTMPTPVTTQSNEEAAVAGPSRRSTSHQSHLEPSPHPTRIDVEDDDGTIGRLPSAKSPVRQPTIPPIPSTPNPEAAQSRSRPRPTSIPVRPLPTEDYRRMSKSIHNTAGSSTTSYDPSFSTELNPAHGFFHTLWHMPWVSPDRITVDYIPGMSRGAWQWKKVVIKPQGQGGDQSMNEKPRTAVEYKPIAKPIKSWYTGVPPVSRDSMPRWSRSGDPEAGGLDLLSSGTSGTRSSMATSGPGSSIPAGRRKRFSPHRESRTLFYSPNQYVFTDVGPASTPPLRVKKKVKEEYRSRRTKHSSSSRPYYERRHRRHKTAHTVSPPPPVPPVPPAAYMHGYAPYQPSAPIYLLPSPSYSHAQPVHPHIDPRSDPHAYQHLNQQQLLSPLFMVPGVPAVVPFQGEGSTGTASPPGVAGRGAGGGYGPPGASGNFPGGYAFGGMSPASPKANANPA</sequence>
<evidence type="ECO:0000313" key="2">
    <source>
        <dbReference type="EMBL" id="KAL0572402.1"/>
    </source>
</evidence>
<comment type="caution">
    <text evidence="2">The sequence shown here is derived from an EMBL/GenBank/DDBJ whole genome shotgun (WGS) entry which is preliminary data.</text>
</comment>
<feature type="region of interest" description="Disordered" evidence="1">
    <location>
        <begin position="440"/>
        <end position="489"/>
    </location>
</feature>
<feature type="compositionally biased region" description="Low complexity" evidence="1">
    <location>
        <begin position="673"/>
        <end position="684"/>
    </location>
</feature>
<evidence type="ECO:0000313" key="3">
    <source>
        <dbReference type="Proteomes" id="UP001465976"/>
    </source>
</evidence>
<dbReference type="Proteomes" id="UP001465976">
    <property type="component" value="Unassembled WGS sequence"/>
</dbReference>
<feature type="compositionally biased region" description="Low complexity" evidence="1">
    <location>
        <begin position="232"/>
        <end position="243"/>
    </location>
</feature>
<evidence type="ECO:0000256" key="1">
    <source>
        <dbReference type="SAM" id="MobiDB-lite"/>
    </source>
</evidence>
<feature type="compositionally biased region" description="Low complexity" evidence="1">
    <location>
        <begin position="14"/>
        <end position="30"/>
    </location>
</feature>
<feature type="region of interest" description="Disordered" evidence="1">
    <location>
        <begin position="138"/>
        <end position="328"/>
    </location>
</feature>
<feature type="compositionally biased region" description="Polar residues" evidence="1">
    <location>
        <begin position="139"/>
        <end position="159"/>
    </location>
</feature>
<feature type="region of interest" description="Disordered" evidence="1">
    <location>
        <begin position="633"/>
        <end position="684"/>
    </location>
</feature>
<feature type="region of interest" description="Disordered" evidence="1">
    <location>
        <begin position="1"/>
        <end position="77"/>
    </location>
</feature>
<proteinExistence type="predicted"/>
<feature type="compositionally biased region" description="Gly residues" evidence="1">
    <location>
        <begin position="646"/>
        <end position="669"/>
    </location>
</feature>
<feature type="region of interest" description="Disordered" evidence="1">
    <location>
        <begin position="508"/>
        <end position="560"/>
    </location>
</feature>
<keyword evidence="3" id="KW-1185">Reference proteome</keyword>
<feature type="compositionally biased region" description="Polar residues" evidence="1">
    <location>
        <begin position="31"/>
        <end position="41"/>
    </location>
</feature>
<feature type="compositionally biased region" description="Pro residues" evidence="1">
    <location>
        <begin position="194"/>
        <end position="206"/>
    </location>
</feature>
<feature type="compositionally biased region" description="Low complexity" evidence="1">
    <location>
        <begin position="453"/>
        <end position="473"/>
    </location>
</feature>
<accession>A0ABR3FAS4</accession>
<organism evidence="2 3">
    <name type="scientific">Marasmius crinis-equi</name>
    <dbReference type="NCBI Taxonomy" id="585013"/>
    <lineage>
        <taxon>Eukaryota</taxon>
        <taxon>Fungi</taxon>
        <taxon>Dikarya</taxon>
        <taxon>Basidiomycota</taxon>
        <taxon>Agaricomycotina</taxon>
        <taxon>Agaricomycetes</taxon>
        <taxon>Agaricomycetidae</taxon>
        <taxon>Agaricales</taxon>
        <taxon>Marasmiineae</taxon>
        <taxon>Marasmiaceae</taxon>
        <taxon>Marasmius</taxon>
    </lineage>
</organism>
<dbReference type="EMBL" id="JBAHYK010000633">
    <property type="protein sequence ID" value="KAL0572402.1"/>
    <property type="molecule type" value="Genomic_DNA"/>
</dbReference>
<gene>
    <name evidence="2" type="ORF">V5O48_009563</name>
</gene>
<reference evidence="2 3" key="1">
    <citation type="submission" date="2024-02" db="EMBL/GenBank/DDBJ databases">
        <title>A draft genome for the cacao thread blight pathogen Marasmius crinis-equi.</title>
        <authorList>
            <person name="Cohen S.P."/>
            <person name="Baruah I.K."/>
            <person name="Amoako-Attah I."/>
            <person name="Bukari Y."/>
            <person name="Meinhardt L.W."/>
            <person name="Bailey B.A."/>
        </authorList>
    </citation>
    <scope>NUCLEOTIDE SEQUENCE [LARGE SCALE GENOMIC DNA]</scope>
    <source>
        <strain evidence="2 3">GH-76</strain>
    </source>
</reference>
<name>A0ABR3FAS4_9AGAR</name>
<protein>
    <submittedName>
        <fullName evidence="2">Uncharacterized protein</fullName>
    </submittedName>
</protein>